<dbReference type="GO" id="GO:0004806">
    <property type="term" value="F:triacylglycerol lipase activity"/>
    <property type="evidence" value="ECO:0007669"/>
    <property type="project" value="InterPro"/>
</dbReference>
<name>A0A0G2I1T7_9EURO</name>
<gene>
    <name evidence="2" type="ORF">EMCG_01437</name>
</gene>
<protein>
    <submittedName>
        <fullName evidence="2">Uncharacterized protein</fullName>
    </submittedName>
</protein>
<evidence type="ECO:0000313" key="2">
    <source>
        <dbReference type="EMBL" id="KKZ64557.1"/>
    </source>
</evidence>
<dbReference type="Pfam" id="PF03583">
    <property type="entry name" value="LIP"/>
    <property type="match status" value="2"/>
</dbReference>
<dbReference type="PANTHER" id="PTHR34853">
    <property type="match status" value="1"/>
</dbReference>
<dbReference type="Gene3D" id="3.40.50.1820">
    <property type="entry name" value="alpha/beta hydrolase"/>
    <property type="match status" value="1"/>
</dbReference>
<evidence type="ECO:0000256" key="1">
    <source>
        <dbReference type="ARBA" id="ARBA00022801"/>
    </source>
</evidence>
<comment type="caution">
    <text evidence="2">The sequence shown here is derived from an EMBL/GenBank/DDBJ whole genome shotgun (WGS) entry which is preliminary data.</text>
</comment>
<accession>A0A0G2I1T7</accession>
<evidence type="ECO:0000313" key="3">
    <source>
        <dbReference type="Proteomes" id="UP000034164"/>
    </source>
</evidence>
<dbReference type="EMBL" id="LCZI01000780">
    <property type="protein sequence ID" value="KKZ64557.1"/>
    <property type="molecule type" value="Genomic_DNA"/>
</dbReference>
<dbReference type="GO" id="GO:0016042">
    <property type="term" value="P:lipid catabolic process"/>
    <property type="evidence" value="ECO:0007669"/>
    <property type="project" value="InterPro"/>
</dbReference>
<sequence length="208" mass="22208">MVTDYEGLEAQFIAGLQSAYATLDSARVVLSEGRKIGLAIDTPYVLWGYSSGALAGAALGGTIINTASVIESVQGMDGGFHDVISYLVDGERSIYERVPAPVLDWSRQMGRRGTPTMPLFIYNAFGDEISPVEDTDKLMQKYCSGASIEYHRNLIGEHVTKAIIGSVNTLEWVSDRLAGGPVQNLGSCMAENILITKGGPSAISMLGI</sequence>
<dbReference type="PANTHER" id="PTHR34853:SF5">
    <property type="entry name" value="LIP-DOMAIN-CONTAINING PROTEIN-RELATED"/>
    <property type="match status" value="1"/>
</dbReference>
<dbReference type="AlphaFoldDB" id="A0A0G2I1T7"/>
<dbReference type="Proteomes" id="UP000034164">
    <property type="component" value="Unassembled WGS sequence"/>
</dbReference>
<dbReference type="InterPro" id="IPR029058">
    <property type="entry name" value="AB_hydrolase_fold"/>
</dbReference>
<keyword evidence="1" id="KW-0378">Hydrolase</keyword>
<dbReference type="OrthoDB" id="2373480at2759"/>
<dbReference type="InterPro" id="IPR005152">
    <property type="entry name" value="Lipase_secreted"/>
</dbReference>
<dbReference type="SUPFAM" id="SSF53474">
    <property type="entry name" value="alpha/beta-Hydrolases"/>
    <property type="match status" value="1"/>
</dbReference>
<reference evidence="3" key="1">
    <citation type="journal article" date="2015" name="PLoS Genet.">
        <title>The dynamic genome and transcriptome of the human fungal pathogen Blastomyces and close relative Emmonsia.</title>
        <authorList>
            <person name="Munoz J.F."/>
            <person name="Gauthier G.M."/>
            <person name="Desjardins C.A."/>
            <person name="Gallo J.E."/>
            <person name="Holder J."/>
            <person name="Sullivan T.D."/>
            <person name="Marty A.J."/>
            <person name="Carmen J.C."/>
            <person name="Chen Z."/>
            <person name="Ding L."/>
            <person name="Gujja S."/>
            <person name="Magrini V."/>
            <person name="Misas E."/>
            <person name="Mitreva M."/>
            <person name="Priest M."/>
            <person name="Saif S."/>
            <person name="Whiston E.A."/>
            <person name="Young S."/>
            <person name="Zeng Q."/>
            <person name="Goldman W.E."/>
            <person name="Mardis E.R."/>
            <person name="Taylor J.W."/>
            <person name="McEwen J.G."/>
            <person name="Clay O.K."/>
            <person name="Klein B.S."/>
            <person name="Cuomo C.A."/>
        </authorList>
    </citation>
    <scope>NUCLEOTIDE SEQUENCE [LARGE SCALE GENOMIC DNA]</scope>
    <source>
        <strain evidence="3">UAMH 3008</strain>
    </source>
</reference>
<organism evidence="2 3">
    <name type="scientific">[Emmonsia] crescens</name>
    <dbReference type="NCBI Taxonomy" id="73230"/>
    <lineage>
        <taxon>Eukaryota</taxon>
        <taxon>Fungi</taxon>
        <taxon>Dikarya</taxon>
        <taxon>Ascomycota</taxon>
        <taxon>Pezizomycotina</taxon>
        <taxon>Eurotiomycetes</taxon>
        <taxon>Eurotiomycetidae</taxon>
        <taxon>Onygenales</taxon>
        <taxon>Ajellomycetaceae</taxon>
        <taxon>Emergomyces</taxon>
    </lineage>
</organism>
<dbReference type="VEuPathDB" id="FungiDB:EMCG_01437"/>
<proteinExistence type="predicted"/>